<name>A0ABW6WLR1_9ACTN</name>
<dbReference type="Proteomes" id="UP001602245">
    <property type="component" value="Unassembled WGS sequence"/>
</dbReference>
<keyword evidence="2" id="KW-1185">Reference proteome</keyword>
<dbReference type="EMBL" id="JBIAZU010000005">
    <property type="protein sequence ID" value="MFF5293057.1"/>
    <property type="molecule type" value="Genomic_DNA"/>
</dbReference>
<comment type="caution">
    <text evidence="1">The sequence shown here is derived from an EMBL/GenBank/DDBJ whole genome shotgun (WGS) entry which is preliminary data.</text>
</comment>
<proteinExistence type="predicted"/>
<reference evidence="1 2" key="1">
    <citation type="submission" date="2024-10" db="EMBL/GenBank/DDBJ databases">
        <title>The Natural Products Discovery Center: Release of the First 8490 Sequenced Strains for Exploring Actinobacteria Biosynthetic Diversity.</title>
        <authorList>
            <person name="Kalkreuter E."/>
            <person name="Kautsar S.A."/>
            <person name="Yang D."/>
            <person name="Bader C.D."/>
            <person name="Teijaro C.N."/>
            <person name="Fluegel L."/>
            <person name="Davis C.M."/>
            <person name="Simpson J.R."/>
            <person name="Lauterbach L."/>
            <person name="Steele A.D."/>
            <person name="Gui C."/>
            <person name="Meng S."/>
            <person name="Li G."/>
            <person name="Viehrig K."/>
            <person name="Ye F."/>
            <person name="Su P."/>
            <person name="Kiefer A.F."/>
            <person name="Nichols A."/>
            <person name="Cepeda A.J."/>
            <person name="Yan W."/>
            <person name="Fan B."/>
            <person name="Jiang Y."/>
            <person name="Adhikari A."/>
            <person name="Zheng C.-J."/>
            <person name="Schuster L."/>
            <person name="Cowan T.M."/>
            <person name="Smanski M.J."/>
            <person name="Chevrette M.G."/>
            <person name="De Carvalho L.P.S."/>
            <person name="Shen B."/>
        </authorList>
    </citation>
    <scope>NUCLEOTIDE SEQUENCE [LARGE SCALE GENOMIC DNA]</scope>
    <source>
        <strain evidence="1 2">NPDC000087</strain>
    </source>
</reference>
<organism evidence="1 2">
    <name type="scientific">Paractinoplanes globisporus</name>
    <dbReference type="NCBI Taxonomy" id="113565"/>
    <lineage>
        <taxon>Bacteria</taxon>
        <taxon>Bacillati</taxon>
        <taxon>Actinomycetota</taxon>
        <taxon>Actinomycetes</taxon>
        <taxon>Micromonosporales</taxon>
        <taxon>Micromonosporaceae</taxon>
        <taxon>Paractinoplanes</taxon>
    </lineage>
</organism>
<gene>
    <name evidence="1" type="ORF">ACFY35_26770</name>
</gene>
<sequence>MQGHPVLMRLLADAEDGQVNLLLPAVAVAEAQAVLAMPGSMWDHIFAFRGVVVLELTGRNAVEAGTLARPRLQHHPVQPPLTGPLMAGHVLREAIDTNAVIVTRIPELYGGHDVAVSPLPGLDG</sequence>
<accession>A0ABW6WLR1</accession>
<evidence type="ECO:0000313" key="1">
    <source>
        <dbReference type="EMBL" id="MFF5293057.1"/>
    </source>
</evidence>
<protein>
    <submittedName>
        <fullName evidence="1">Uncharacterized protein</fullName>
    </submittedName>
</protein>
<evidence type="ECO:0000313" key="2">
    <source>
        <dbReference type="Proteomes" id="UP001602245"/>
    </source>
</evidence>
<dbReference type="RefSeq" id="WP_020512406.1">
    <property type="nucleotide sequence ID" value="NZ_JBIAZU010000005.1"/>
</dbReference>